<dbReference type="Proteomes" id="UP000473681">
    <property type="component" value="Unassembled WGS sequence"/>
</dbReference>
<dbReference type="PROSITE" id="PS50887">
    <property type="entry name" value="GGDEF"/>
    <property type="match status" value="1"/>
</dbReference>
<dbReference type="FunFam" id="3.30.70.270:FF:000001">
    <property type="entry name" value="Diguanylate cyclase domain protein"/>
    <property type="match status" value="1"/>
</dbReference>
<dbReference type="InterPro" id="IPR029787">
    <property type="entry name" value="Nucleotide_cyclase"/>
</dbReference>
<dbReference type="Pfam" id="PF13185">
    <property type="entry name" value="GAF_2"/>
    <property type="match status" value="1"/>
</dbReference>
<keyword evidence="1" id="KW-0802">TPR repeat</keyword>
<dbReference type="GO" id="GO:0052621">
    <property type="term" value="F:diguanylate cyclase activity"/>
    <property type="evidence" value="ECO:0007669"/>
    <property type="project" value="TreeGrafter"/>
</dbReference>
<dbReference type="Gene3D" id="3.30.450.40">
    <property type="match status" value="1"/>
</dbReference>
<evidence type="ECO:0000313" key="5">
    <source>
        <dbReference type="Proteomes" id="UP000473681"/>
    </source>
</evidence>
<dbReference type="InterPro" id="IPR019734">
    <property type="entry name" value="TPR_rpt"/>
</dbReference>
<dbReference type="GO" id="GO:0005886">
    <property type="term" value="C:plasma membrane"/>
    <property type="evidence" value="ECO:0007669"/>
    <property type="project" value="TreeGrafter"/>
</dbReference>
<dbReference type="EMBL" id="SWOV01000012">
    <property type="protein sequence ID" value="NFF87494.1"/>
    <property type="molecule type" value="Genomic_DNA"/>
</dbReference>
<dbReference type="SUPFAM" id="SSF48452">
    <property type="entry name" value="TPR-like"/>
    <property type="match status" value="1"/>
</dbReference>
<dbReference type="SMART" id="SM00028">
    <property type="entry name" value="TPR"/>
    <property type="match status" value="5"/>
</dbReference>
<dbReference type="OrthoDB" id="9805474at2"/>
<dbReference type="SMART" id="SM00267">
    <property type="entry name" value="GGDEF"/>
    <property type="match status" value="1"/>
</dbReference>
<evidence type="ECO:0000313" key="6">
    <source>
        <dbReference type="Proteomes" id="UP000476820"/>
    </source>
</evidence>
<evidence type="ECO:0000259" key="2">
    <source>
        <dbReference type="PROSITE" id="PS50887"/>
    </source>
</evidence>
<dbReference type="NCBIfam" id="TIGR00254">
    <property type="entry name" value="GGDEF"/>
    <property type="match status" value="1"/>
</dbReference>
<reference evidence="5 6" key="1">
    <citation type="submission" date="2019-04" db="EMBL/GenBank/DDBJ databases">
        <title>Genome sequencing of Clostridium botulinum Groups I-IV and Clostridium butyricum.</title>
        <authorList>
            <person name="Brunt J."/>
            <person name="Van Vliet A.H.M."/>
            <person name="Stringer S.C."/>
            <person name="Carter A.T."/>
            <person name="Peck M.W."/>
        </authorList>
    </citation>
    <scope>NUCLEOTIDE SEQUENCE [LARGE SCALE GENOMIC DNA]</scope>
    <source>
        <strain evidence="3 6">1605</strain>
        <strain evidence="4 5">CB-K-33E</strain>
    </source>
</reference>
<dbReference type="Pfam" id="PF00990">
    <property type="entry name" value="GGDEF"/>
    <property type="match status" value="1"/>
</dbReference>
<evidence type="ECO:0000313" key="4">
    <source>
        <dbReference type="EMBL" id="NFN34461.1"/>
    </source>
</evidence>
<dbReference type="InterPro" id="IPR000160">
    <property type="entry name" value="GGDEF_dom"/>
</dbReference>
<dbReference type="EMBL" id="SWVK01000005">
    <property type="protein sequence ID" value="NFN34461.1"/>
    <property type="molecule type" value="Genomic_DNA"/>
</dbReference>
<dbReference type="CDD" id="cd01949">
    <property type="entry name" value="GGDEF"/>
    <property type="match status" value="1"/>
</dbReference>
<comment type="caution">
    <text evidence="3">The sequence shown here is derived from an EMBL/GenBank/DDBJ whole genome shotgun (WGS) entry which is preliminary data.</text>
</comment>
<dbReference type="PANTHER" id="PTHR45138:SF9">
    <property type="entry name" value="DIGUANYLATE CYCLASE DGCM-RELATED"/>
    <property type="match status" value="1"/>
</dbReference>
<proteinExistence type="predicted"/>
<dbReference type="GO" id="GO:1902201">
    <property type="term" value="P:negative regulation of bacterial-type flagellum-dependent cell motility"/>
    <property type="evidence" value="ECO:0007669"/>
    <property type="project" value="TreeGrafter"/>
</dbReference>
<dbReference type="InterPro" id="IPR043128">
    <property type="entry name" value="Rev_trsase/Diguanyl_cyclase"/>
</dbReference>
<dbReference type="SUPFAM" id="SSF55073">
    <property type="entry name" value="Nucleotide cyclase"/>
    <property type="match status" value="1"/>
</dbReference>
<dbReference type="InterPro" id="IPR011990">
    <property type="entry name" value="TPR-like_helical_dom_sf"/>
</dbReference>
<dbReference type="Gene3D" id="3.30.70.270">
    <property type="match status" value="1"/>
</dbReference>
<dbReference type="SUPFAM" id="SSF55781">
    <property type="entry name" value="GAF domain-like"/>
    <property type="match status" value="1"/>
</dbReference>
<dbReference type="AlphaFoldDB" id="A0A0M1LVB1"/>
<dbReference type="Proteomes" id="UP000476820">
    <property type="component" value="Unassembled WGS sequence"/>
</dbReference>
<protein>
    <submittedName>
        <fullName evidence="3">Diguanylate cyclase</fullName>
    </submittedName>
</protein>
<accession>A0A0M1LVB1</accession>
<dbReference type="SMART" id="SM00065">
    <property type="entry name" value="GAF"/>
    <property type="match status" value="1"/>
</dbReference>
<dbReference type="InterPro" id="IPR029016">
    <property type="entry name" value="GAF-like_dom_sf"/>
</dbReference>
<dbReference type="RefSeq" id="WP_053342454.1">
    <property type="nucleotide sequence ID" value="NZ_LFPA01000117.1"/>
</dbReference>
<dbReference type="GO" id="GO:0043709">
    <property type="term" value="P:cell adhesion involved in single-species biofilm formation"/>
    <property type="evidence" value="ECO:0007669"/>
    <property type="project" value="TreeGrafter"/>
</dbReference>
<name>A0A0M1LVB1_CLOBO</name>
<dbReference type="Gene3D" id="1.25.40.10">
    <property type="entry name" value="Tetratricopeptide repeat domain"/>
    <property type="match status" value="2"/>
</dbReference>
<dbReference type="InterPro" id="IPR050469">
    <property type="entry name" value="Diguanylate_Cyclase"/>
</dbReference>
<feature type="domain" description="GGDEF" evidence="2">
    <location>
        <begin position="560"/>
        <end position="695"/>
    </location>
</feature>
<dbReference type="PROSITE" id="PS50005">
    <property type="entry name" value="TPR"/>
    <property type="match status" value="1"/>
</dbReference>
<evidence type="ECO:0000313" key="3">
    <source>
        <dbReference type="EMBL" id="NFF87494.1"/>
    </source>
</evidence>
<dbReference type="InterPro" id="IPR003018">
    <property type="entry name" value="GAF"/>
</dbReference>
<feature type="repeat" description="TPR" evidence="1">
    <location>
        <begin position="218"/>
        <end position="251"/>
    </location>
</feature>
<sequence>MKFPELQEHIKVFINNESYIDYFREFAVNTIEYDPHYVKRVMEYILDISKESNYELAIHWCLIYIGWCEQLECNFEESIKLHLISKEYFEKINYLEGVSVACNALLVDYLKIGQFDLAIINALRGADIARKLGDKQLLIVLLLNISYAYVDSYNYNEAINILKKLKVYKNEFNFKHEILMFMILAECALSIGDLERAFNYATYALKIIKKNNTKMYKVELFAIIADILYKKNEESKAIKLFEKSLEILKQDDNYLRAKILIRWGQCSLYNKNYILAEKKLLGCLNLLEETNFITLESKVYKQLSNIYEKLEKYKEAFEAMKNYDRYEKRVQDLHSSSWFSIFNYKTLEEKADAYRVLYNKIERISELGKEIISILDIDKLLYTIYIEVKKLIDTDIFGIALFNEQRNTLDYKLFIENGHFKNLCSIPISSRNSFGVYCFKSKKEILINNIENEYTKYVKKFDINKYKNAPYSILYIPIIIKNKSIGVISVQSYRKNAYTRNDCNELKILSSYIAIALQNGKLFNTVEHFAKYDSLTGMFNRNVILTQGENILNNRLETKQNFSIIMIDVDFFKQINDNYGHDIGDIVLKDVSSIIKNEIRNTDYLGRYGGEEFLVLLPNINLDEAKKIADRIRISVENYKYYYLTSEKYNRVTLSLGVYEFNKNEFDFFEGVKKADKALYMAKSLGRNMAIEYSG</sequence>
<organism evidence="3 6">
    <name type="scientific">Clostridium botulinum</name>
    <dbReference type="NCBI Taxonomy" id="1491"/>
    <lineage>
        <taxon>Bacteria</taxon>
        <taxon>Bacillati</taxon>
        <taxon>Bacillota</taxon>
        <taxon>Clostridia</taxon>
        <taxon>Eubacteriales</taxon>
        <taxon>Clostridiaceae</taxon>
        <taxon>Clostridium</taxon>
    </lineage>
</organism>
<gene>
    <name evidence="3" type="ORF">FC774_06365</name>
    <name evidence="4" type="ORF">FDB51_04810</name>
</gene>
<dbReference type="PANTHER" id="PTHR45138">
    <property type="entry name" value="REGULATORY COMPONENTS OF SENSORY TRANSDUCTION SYSTEM"/>
    <property type="match status" value="1"/>
</dbReference>
<evidence type="ECO:0000256" key="1">
    <source>
        <dbReference type="PROSITE-ProRule" id="PRU00339"/>
    </source>
</evidence>